<keyword evidence="2" id="KW-1185">Reference proteome</keyword>
<protein>
    <submittedName>
        <fullName evidence="1">Uncharacterized protein</fullName>
    </submittedName>
</protein>
<dbReference type="AlphaFoldDB" id="A0A0C1UDZ5"/>
<reference evidence="1 2" key="1">
    <citation type="journal article" date="2015" name="Infect. Genet. Evol.">
        <title>Genomic sequences of six botulinum neurotoxin-producing strains representing three clostridial species illustrate the mobility and diversity of botulinum neurotoxin genes.</title>
        <authorList>
            <person name="Smith T.J."/>
            <person name="Hill K.K."/>
            <person name="Xie G."/>
            <person name="Foley B.T."/>
            <person name="Williamson C.H."/>
            <person name="Foster J.T."/>
            <person name="Johnson S.L."/>
            <person name="Chertkov O."/>
            <person name="Teshima H."/>
            <person name="Gibbons H.S."/>
            <person name="Johnsky L.A."/>
            <person name="Karavis M.A."/>
            <person name="Smith L.A."/>
        </authorList>
    </citation>
    <scope>NUCLEOTIDE SEQUENCE [LARGE SCALE GENOMIC DNA]</scope>
    <source>
        <strain evidence="1 2">CDC 2741</strain>
    </source>
</reference>
<proteinExistence type="predicted"/>
<dbReference type="EMBL" id="AYSO01000019">
    <property type="protein sequence ID" value="KIE45650.1"/>
    <property type="molecule type" value="Genomic_DNA"/>
</dbReference>
<organism evidence="1 2">
    <name type="scientific">Clostridium argentinense CDC 2741</name>
    <dbReference type="NCBI Taxonomy" id="1418104"/>
    <lineage>
        <taxon>Bacteria</taxon>
        <taxon>Bacillati</taxon>
        <taxon>Bacillota</taxon>
        <taxon>Clostridia</taxon>
        <taxon>Eubacteriales</taxon>
        <taxon>Clostridiaceae</taxon>
        <taxon>Clostridium</taxon>
    </lineage>
</organism>
<evidence type="ECO:0000313" key="1">
    <source>
        <dbReference type="EMBL" id="KIE45650.1"/>
    </source>
</evidence>
<sequence>MSTDKSISSKNQLFKINKEEGLMEKIGTAAS</sequence>
<dbReference type="Proteomes" id="UP000031366">
    <property type="component" value="Unassembled WGS sequence"/>
</dbReference>
<evidence type="ECO:0000313" key="2">
    <source>
        <dbReference type="Proteomes" id="UP000031366"/>
    </source>
</evidence>
<accession>A0A0C1UDZ5</accession>
<name>A0A0C1UDZ5_9CLOT</name>
<comment type="caution">
    <text evidence="1">The sequence shown here is derived from an EMBL/GenBank/DDBJ whole genome shotgun (WGS) entry which is preliminary data.</text>
</comment>
<gene>
    <name evidence="1" type="ORF">U732_2719</name>
</gene>